<dbReference type="STRING" id="83449.BON30_37310"/>
<sequence length="512" mass="55227">MPPKKNLSKLDTELLSAIEASDTKAVASHLKAGANPNARNQEGHTALHSAAANASAEIVELLLEAGADVNGPASDSAIALCFATAHTGDNAVAMVKQLIARGSNVNHQWEDEARSTVLTDLLNQENNEEPSAEILRTLLHAGADPNRPNGQNETPLMLAAGYKQQPELAELLLEHGAQVNAVGRWGMTALMHAIQCGNAPLVERLIAKGADIHQATEDTEGNTPLTLALNLDELHGEPSADVLGVLLRAGANPNTPNARGWTPLHFAACLEDVKLTELLLQAGADARRPHANGNYPIDTASHRGHAKVVERLLAAGSPTLEQAAAERMEGIWKRIGTWYAQNHPTYAENLERTRPATPAKVAALEEALETELPADFRAFLLRFGGGAPSDRGLSIAEYDVLSVEQILSRWKGLGKLREEGTFADVSPHELSEDQKQVAWTWWHPGWIPFAQDGGGNLYCVDLAPGPQGERGQVIGWEMHGGPLRPRATSLDAFFDTYLEKLTDGRIQLRDDE</sequence>
<feature type="repeat" description="ANK" evidence="3">
    <location>
        <begin position="185"/>
        <end position="217"/>
    </location>
</feature>
<feature type="repeat" description="ANK" evidence="3">
    <location>
        <begin position="220"/>
        <end position="258"/>
    </location>
</feature>
<keyword evidence="6" id="KW-1185">Reference proteome</keyword>
<reference evidence="5 6" key="2">
    <citation type="submission" date="2016-12" db="EMBL/GenBank/DDBJ databases">
        <title>Draft Genome Sequence of Cystobacter ferrugineus Strain Cbfe23.</title>
        <authorList>
            <person name="Akbar S."/>
            <person name="Dowd S.E."/>
            <person name="Stevens D.C."/>
        </authorList>
    </citation>
    <scope>NUCLEOTIDE SEQUENCE [LARGE SCALE GENOMIC DNA]</scope>
    <source>
        <strain evidence="5 6">Cbfe23</strain>
    </source>
</reference>
<dbReference type="InterPro" id="IPR018958">
    <property type="entry name" value="Knr4/Smi1-like_dom"/>
</dbReference>
<dbReference type="SUPFAM" id="SSF160631">
    <property type="entry name" value="SMI1/KNR4-like"/>
    <property type="match status" value="1"/>
</dbReference>
<dbReference type="Pfam" id="PF12796">
    <property type="entry name" value="Ank_2"/>
    <property type="match status" value="3"/>
</dbReference>
<feature type="repeat" description="ANK" evidence="3">
    <location>
        <begin position="42"/>
        <end position="74"/>
    </location>
</feature>
<protein>
    <recommendedName>
        <fullName evidence="4">Knr4/Smi1-like domain-containing protein</fullName>
    </recommendedName>
</protein>
<name>A0A1L9B0C4_9BACT</name>
<reference evidence="6" key="1">
    <citation type="submission" date="2016-11" db="EMBL/GenBank/DDBJ databases">
        <authorList>
            <person name="Shukria A."/>
            <person name="Stevens D.C."/>
        </authorList>
    </citation>
    <scope>NUCLEOTIDE SEQUENCE [LARGE SCALE GENOMIC DNA]</scope>
    <source>
        <strain evidence="6">Cbfe23</strain>
    </source>
</reference>
<dbReference type="PANTHER" id="PTHR24126:SF14">
    <property type="entry name" value="ANK_REP_REGION DOMAIN-CONTAINING PROTEIN"/>
    <property type="match status" value="1"/>
</dbReference>
<dbReference type="InterPro" id="IPR036770">
    <property type="entry name" value="Ankyrin_rpt-contain_sf"/>
</dbReference>
<dbReference type="PROSITE" id="PS50088">
    <property type="entry name" value="ANK_REPEAT"/>
    <property type="match status" value="5"/>
</dbReference>
<evidence type="ECO:0000259" key="4">
    <source>
        <dbReference type="SMART" id="SM00860"/>
    </source>
</evidence>
<dbReference type="InterPro" id="IPR037883">
    <property type="entry name" value="Knr4/Smi1-like_sf"/>
</dbReference>
<accession>A0A1L9B0C4</accession>
<feature type="repeat" description="ANK" evidence="3">
    <location>
        <begin position="151"/>
        <end position="184"/>
    </location>
</feature>
<evidence type="ECO:0000256" key="1">
    <source>
        <dbReference type="ARBA" id="ARBA00022737"/>
    </source>
</evidence>
<dbReference type="InterPro" id="IPR002110">
    <property type="entry name" value="Ankyrin_rpt"/>
</dbReference>
<dbReference type="RefSeq" id="WP_071903291.1">
    <property type="nucleotide sequence ID" value="NZ_MPIN01000013.1"/>
</dbReference>
<evidence type="ECO:0000313" key="5">
    <source>
        <dbReference type="EMBL" id="OJH35717.1"/>
    </source>
</evidence>
<dbReference type="PROSITE" id="PS50297">
    <property type="entry name" value="ANK_REP_REGION"/>
    <property type="match status" value="4"/>
</dbReference>
<dbReference type="Gene3D" id="3.40.1580.10">
    <property type="entry name" value="SMI1/KNR4-like"/>
    <property type="match status" value="1"/>
</dbReference>
<dbReference type="Gene3D" id="1.25.40.20">
    <property type="entry name" value="Ankyrin repeat-containing domain"/>
    <property type="match status" value="3"/>
</dbReference>
<feature type="repeat" description="ANK" evidence="3">
    <location>
        <begin position="259"/>
        <end position="291"/>
    </location>
</feature>
<dbReference type="EMBL" id="MPIN01000013">
    <property type="protein sequence ID" value="OJH35717.1"/>
    <property type="molecule type" value="Genomic_DNA"/>
</dbReference>
<keyword evidence="1" id="KW-0677">Repeat</keyword>
<dbReference type="PANTHER" id="PTHR24126">
    <property type="entry name" value="ANKYRIN REPEAT, PH AND SEC7 DOMAIN CONTAINING PROTEIN SECG-RELATED"/>
    <property type="match status" value="1"/>
</dbReference>
<organism evidence="5 6">
    <name type="scientific">Cystobacter ferrugineus</name>
    <dbReference type="NCBI Taxonomy" id="83449"/>
    <lineage>
        <taxon>Bacteria</taxon>
        <taxon>Pseudomonadati</taxon>
        <taxon>Myxococcota</taxon>
        <taxon>Myxococcia</taxon>
        <taxon>Myxococcales</taxon>
        <taxon>Cystobacterineae</taxon>
        <taxon>Archangiaceae</taxon>
        <taxon>Cystobacter</taxon>
    </lineage>
</organism>
<gene>
    <name evidence="5" type="ORF">BON30_37310</name>
</gene>
<dbReference type="SMART" id="SM00248">
    <property type="entry name" value="ANK"/>
    <property type="match status" value="9"/>
</dbReference>
<dbReference type="PRINTS" id="PR01415">
    <property type="entry name" value="ANKYRIN"/>
</dbReference>
<dbReference type="Proteomes" id="UP000182229">
    <property type="component" value="Unassembled WGS sequence"/>
</dbReference>
<feature type="domain" description="Knr4/Smi1-like" evidence="4">
    <location>
        <begin position="355"/>
        <end position="500"/>
    </location>
</feature>
<evidence type="ECO:0000313" key="6">
    <source>
        <dbReference type="Proteomes" id="UP000182229"/>
    </source>
</evidence>
<dbReference type="AlphaFoldDB" id="A0A1L9B0C4"/>
<proteinExistence type="predicted"/>
<evidence type="ECO:0000256" key="3">
    <source>
        <dbReference type="PROSITE-ProRule" id="PRU00023"/>
    </source>
</evidence>
<evidence type="ECO:0000256" key="2">
    <source>
        <dbReference type="ARBA" id="ARBA00023043"/>
    </source>
</evidence>
<dbReference type="SUPFAM" id="SSF48403">
    <property type="entry name" value="Ankyrin repeat"/>
    <property type="match status" value="1"/>
</dbReference>
<dbReference type="SMART" id="SM00860">
    <property type="entry name" value="SMI1_KNR4"/>
    <property type="match status" value="1"/>
</dbReference>
<dbReference type="Pfam" id="PF09346">
    <property type="entry name" value="SMI1_KNR4"/>
    <property type="match status" value="1"/>
</dbReference>
<dbReference type="OrthoDB" id="8410839at2"/>
<keyword evidence="2 3" id="KW-0040">ANK repeat</keyword>
<comment type="caution">
    <text evidence="5">The sequence shown here is derived from an EMBL/GenBank/DDBJ whole genome shotgun (WGS) entry which is preliminary data.</text>
</comment>